<dbReference type="EMBL" id="CAXLJM020000021">
    <property type="protein sequence ID" value="CAL8087575.1"/>
    <property type="molecule type" value="Genomic_DNA"/>
</dbReference>
<feature type="transmembrane region" description="Helical" evidence="1">
    <location>
        <begin position="392"/>
        <end position="416"/>
    </location>
</feature>
<evidence type="ECO:0000256" key="1">
    <source>
        <dbReference type="SAM" id="Phobius"/>
    </source>
</evidence>
<evidence type="ECO:0000313" key="2">
    <source>
        <dbReference type="EMBL" id="CAL8087575.1"/>
    </source>
</evidence>
<keyword evidence="1" id="KW-0812">Transmembrane</keyword>
<proteinExistence type="predicted"/>
<organism evidence="2 3">
    <name type="scientific">Orchesella dallaii</name>
    <dbReference type="NCBI Taxonomy" id="48710"/>
    <lineage>
        <taxon>Eukaryota</taxon>
        <taxon>Metazoa</taxon>
        <taxon>Ecdysozoa</taxon>
        <taxon>Arthropoda</taxon>
        <taxon>Hexapoda</taxon>
        <taxon>Collembola</taxon>
        <taxon>Entomobryomorpha</taxon>
        <taxon>Entomobryoidea</taxon>
        <taxon>Orchesellidae</taxon>
        <taxon>Orchesellinae</taxon>
        <taxon>Orchesella</taxon>
    </lineage>
</organism>
<evidence type="ECO:0008006" key="4">
    <source>
        <dbReference type="Google" id="ProtNLM"/>
    </source>
</evidence>
<accession>A0ABP1Q3D3</accession>
<gene>
    <name evidence="2" type="ORF">ODALV1_LOCUS6786</name>
</gene>
<name>A0ABP1Q3D3_9HEXA</name>
<feature type="transmembrane region" description="Helical" evidence="1">
    <location>
        <begin position="141"/>
        <end position="159"/>
    </location>
</feature>
<keyword evidence="1" id="KW-0472">Membrane</keyword>
<keyword evidence="3" id="KW-1185">Reference proteome</keyword>
<protein>
    <recommendedName>
        <fullName evidence="4">Ionotropic glutamate receptor C-terminal domain-containing protein</fullName>
    </recommendedName>
</protein>
<sequence>MRNYHDDPPIYGPFHIISKLFSDVVNATLITRAQAEISNISSVSYPLVNPAVQIYEMRGTPLIKFWNKYKNRSVHLTRLQTLGFNFAYCSTPSIIYEKAWNVSVLVNAFEFKVWAILLLAILCISLRIATEIQNGVLIFQFKSYGFVSYTVSSAIISTLPYPQKSGLLLLWMFMSLILVNYYTGSITSHLISPPEEDAMTEISQVVKNNYSIIFETIVQLGIMKATVQSYKNEDNGKTFNVRKDFQAIHSLLERFSPVSLIESHAEYIRNVSYSEKVVILYIWPFVMKTINDANNLIAMEQPIPSKRRHCYVGKRIIPSGEVFNGFGNHGSARLQQVFQSTVEAGVYLYWMTEFCQMSYAKRVQDRRKVTSPTQITYDFVSTFSALRMEGKVLTVFFVWTMCLVGCTISCAFEIYYCKGNNHISVQVDAFKFRRR</sequence>
<feature type="transmembrane region" description="Helical" evidence="1">
    <location>
        <begin position="165"/>
        <end position="183"/>
    </location>
</feature>
<evidence type="ECO:0000313" key="3">
    <source>
        <dbReference type="Proteomes" id="UP001642540"/>
    </source>
</evidence>
<keyword evidence="1" id="KW-1133">Transmembrane helix</keyword>
<comment type="caution">
    <text evidence="2">The sequence shown here is derived from an EMBL/GenBank/DDBJ whole genome shotgun (WGS) entry which is preliminary data.</text>
</comment>
<feature type="transmembrane region" description="Helical" evidence="1">
    <location>
        <begin position="111"/>
        <end position="129"/>
    </location>
</feature>
<dbReference type="Proteomes" id="UP001642540">
    <property type="component" value="Unassembled WGS sequence"/>
</dbReference>
<reference evidence="2 3" key="1">
    <citation type="submission" date="2024-08" db="EMBL/GenBank/DDBJ databases">
        <authorList>
            <person name="Cucini C."/>
            <person name="Frati F."/>
        </authorList>
    </citation>
    <scope>NUCLEOTIDE SEQUENCE [LARGE SCALE GENOMIC DNA]</scope>
</reference>